<feature type="region of interest" description="Disordered" evidence="2">
    <location>
        <begin position="464"/>
        <end position="492"/>
    </location>
</feature>
<dbReference type="SMART" id="SM00282">
    <property type="entry name" value="LamG"/>
    <property type="match status" value="1"/>
</dbReference>
<keyword evidence="6" id="KW-1185">Reference proteome</keyword>
<sequence length="501" mass="55304">STAYEFGDRGGLITYTYPIDRRPDTKNDHLAVGFITKRDNAVLFRIDSGFSIDFMEMQILDGNILMIYNLGTIDHEIRDLNVKVNDDKYHIVRFTRSGPNSTIQVDNYKVVTKYPSGKQLTMLNSHAKLRVGGRKNSVRNTIEMPFHGIVSGLVFNGHRLLELAAENDPRITIEGDVKLLIPTSGSAKYSKFNSTTKSSLIRNPPQMQQPKGSNKDEDELIISGAGSGCYDDDECSAFTDSGSGDDLITPVYISPKTTLAPPTYHKTSTMRPKDLENKICDDEEEEDCFDGSGSGESINSKAYEIKSNIPSTPPTRTEWSTPSHVRRPPVIVPTVDYDDKSILHTSKPIPPPAPPPYQTGRTIRPPRPALPPRPTGTPIIYTIDPPILTPITKETKKQTTTYSSKTSAYRTALVIGLIAILLIVIVIIAPIVVFIKVKYRTGGIFKTGEGKNFQFTPVSGTPPLLGSGSQQTHINGMPSRASADQKAPKLPKKKNLKEWYV</sequence>
<feature type="non-terminal residue" evidence="5">
    <location>
        <position position="1"/>
    </location>
</feature>
<dbReference type="PANTHER" id="PTHR15036:SF89">
    <property type="entry name" value="NEUREXIN 1, ISOFORM F"/>
    <property type="match status" value="1"/>
</dbReference>
<protein>
    <submittedName>
        <fullName evidence="5">Neurexin-1-like protein</fullName>
    </submittedName>
</protein>
<feature type="region of interest" description="Disordered" evidence="2">
    <location>
        <begin position="343"/>
        <end position="376"/>
    </location>
</feature>
<dbReference type="InterPro" id="IPR001791">
    <property type="entry name" value="Laminin_G"/>
</dbReference>
<dbReference type="OrthoDB" id="6275838at2759"/>
<feature type="domain" description="Laminin G" evidence="4">
    <location>
        <begin position="2"/>
        <end position="177"/>
    </location>
</feature>
<feature type="region of interest" description="Disordered" evidence="2">
    <location>
        <begin position="306"/>
        <end position="327"/>
    </location>
</feature>
<accession>A0A443RKN0</accession>
<feature type="compositionally biased region" description="Polar residues" evidence="2">
    <location>
        <begin position="308"/>
        <end position="323"/>
    </location>
</feature>
<dbReference type="Gene3D" id="2.60.120.200">
    <property type="match status" value="1"/>
</dbReference>
<evidence type="ECO:0000256" key="2">
    <source>
        <dbReference type="SAM" id="MobiDB-lite"/>
    </source>
</evidence>
<evidence type="ECO:0000256" key="1">
    <source>
        <dbReference type="PROSITE-ProRule" id="PRU00122"/>
    </source>
</evidence>
<evidence type="ECO:0000313" key="5">
    <source>
        <dbReference type="EMBL" id="RWS15812.1"/>
    </source>
</evidence>
<feature type="compositionally biased region" description="Pro residues" evidence="2">
    <location>
        <begin position="348"/>
        <end position="357"/>
    </location>
</feature>
<keyword evidence="3" id="KW-0812">Transmembrane</keyword>
<feature type="compositionally biased region" description="Polar residues" evidence="2">
    <location>
        <begin position="195"/>
        <end position="212"/>
    </location>
</feature>
<dbReference type="CDD" id="cd00110">
    <property type="entry name" value="LamG"/>
    <property type="match status" value="1"/>
</dbReference>
<organism evidence="5 6">
    <name type="scientific">Dinothrombium tinctorium</name>
    <dbReference type="NCBI Taxonomy" id="1965070"/>
    <lineage>
        <taxon>Eukaryota</taxon>
        <taxon>Metazoa</taxon>
        <taxon>Ecdysozoa</taxon>
        <taxon>Arthropoda</taxon>
        <taxon>Chelicerata</taxon>
        <taxon>Arachnida</taxon>
        <taxon>Acari</taxon>
        <taxon>Acariformes</taxon>
        <taxon>Trombidiformes</taxon>
        <taxon>Prostigmata</taxon>
        <taxon>Anystina</taxon>
        <taxon>Parasitengona</taxon>
        <taxon>Trombidioidea</taxon>
        <taxon>Trombidiidae</taxon>
        <taxon>Dinothrombium</taxon>
    </lineage>
</organism>
<evidence type="ECO:0000256" key="3">
    <source>
        <dbReference type="SAM" id="Phobius"/>
    </source>
</evidence>
<feature type="compositionally biased region" description="Pro residues" evidence="2">
    <location>
        <begin position="365"/>
        <end position="375"/>
    </location>
</feature>
<dbReference type="STRING" id="1965070.A0A443RKN0"/>
<evidence type="ECO:0000259" key="4">
    <source>
        <dbReference type="PROSITE" id="PS50025"/>
    </source>
</evidence>
<evidence type="ECO:0000313" key="6">
    <source>
        <dbReference type="Proteomes" id="UP000285301"/>
    </source>
</evidence>
<feature type="region of interest" description="Disordered" evidence="2">
    <location>
        <begin position="195"/>
        <end position="216"/>
    </location>
</feature>
<comment type="caution">
    <text evidence="5">The sequence shown here is derived from an EMBL/GenBank/DDBJ whole genome shotgun (WGS) entry which is preliminary data.</text>
</comment>
<dbReference type="SUPFAM" id="SSF49899">
    <property type="entry name" value="Concanavalin A-like lectins/glucanases"/>
    <property type="match status" value="1"/>
</dbReference>
<keyword evidence="3" id="KW-0472">Membrane</keyword>
<keyword evidence="3" id="KW-1133">Transmembrane helix</keyword>
<dbReference type="PANTHER" id="PTHR15036">
    <property type="entry name" value="PIKACHURIN-LIKE PROTEIN"/>
    <property type="match status" value="1"/>
</dbReference>
<dbReference type="Pfam" id="PF02210">
    <property type="entry name" value="Laminin_G_2"/>
    <property type="match status" value="1"/>
</dbReference>
<gene>
    <name evidence="5" type="ORF">B4U79_01838</name>
</gene>
<proteinExistence type="predicted"/>
<dbReference type="EMBL" id="NCKU01000359">
    <property type="protein sequence ID" value="RWS15812.1"/>
    <property type="molecule type" value="Genomic_DNA"/>
</dbReference>
<comment type="caution">
    <text evidence="1">Lacks conserved residue(s) required for the propagation of feature annotation.</text>
</comment>
<feature type="transmembrane region" description="Helical" evidence="3">
    <location>
        <begin position="412"/>
        <end position="435"/>
    </location>
</feature>
<name>A0A443RKN0_9ACAR</name>
<dbReference type="PROSITE" id="PS50025">
    <property type="entry name" value="LAM_G_DOMAIN"/>
    <property type="match status" value="1"/>
</dbReference>
<dbReference type="InterPro" id="IPR050372">
    <property type="entry name" value="Neurexin-related_CASP"/>
</dbReference>
<dbReference type="InterPro" id="IPR013320">
    <property type="entry name" value="ConA-like_dom_sf"/>
</dbReference>
<dbReference type="Proteomes" id="UP000285301">
    <property type="component" value="Unassembled WGS sequence"/>
</dbReference>
<dbReference type="AlphaFoldDB" id="A0A443RKN0"/>
<reference evidence="5 6" key="1">
    <citation type="journal article" date="2018" name="Gigascience">
        <title>Genomes of trombidid mites reveal novel predicted allergens and laterally-transferred genes associated with secondary metabolism.</title>
        <authorList>
            <person name="Dong X."/>
            <person name="Chaisiri K."/>
            <person name="Xia D."/>
            <person name="Armstrong S.D."/>
            <person name="Fang Y."/>
            <person name="Donnelly M.J."/>
            <person name="Kadowaki T."/>
            <person name="McGarry J.W."/>
            <person name="Darby A.C."/>
            <person name="Makepeace B.L."/>
        </authorList>
    </citation>
    <scope>NUCLEOTIDE SEQUENCE [LARGE SCALE GENOMIC DNA]</scope>
    <source>
        <strain evidence="5">UoL-WK</strain>
    </source>
</reference>